<dbReference type="Proteomes" id="UP001156102">
    <property type="component" value="Unassembled WGS sequence"/>
</dbReference>
<feature type="domain" description="Methyltransferase" evidence="5">
    <location>
        <begin position="49"/>
        <end position="139"/>
    </location>
</feature>
<dbReference type="PANTHER" id="PTHR43861:SF1">
    <property type="entry name" value="TRANS-ACONITATE 2-METHYLTRANSFERASE"/>
    <property type="match status" value="1"/>
</dbReference>
<keyword evidence="3 4" id="KW-0949">S-adenosyl-L-methionine</keyword>
<evidence type="ECO:0000256" key="1">
    <source>
        <dbReference type="ARBA" id="ARBA00022603"/>
    </source>
</evidence>
<name>A0AA42BMV1_9BACI</name>
<dbReference type="Pfam" id="PF13649">
    <property type="entry name" value="Methyltransf_25"/>
    <property type="match status" value="1"/>
</dbReference>
<comment type="function">
    <text evidence="4">Could be a S-adenosyl-L-methionine-dependent methyltransferase.</text>
</comment>
<keyword evidence="2 4" id="KW-0808">Transferase</keyword>
<gene>
    <name evidence="6" type="ORF">NK662_01710</name>
</gene>
<evidence type="ECO:0000256" key="2">
    <source>
        <dbReference type="ARBA" id="ARBA00022679"/>
    </source>
</evidence>
<dbReference type="CDD" id="cd02440">
    <property type="entry name" value="AdoMet_MTases"/>
    <property type="match status" value="1"/>
</dbReference>
<dbReference type="AlphaFoldDB" id="A0AA42BMV1"/>
<protein>
    <recommendedName>
        <fullName evidence="4">Uncharacterized methyltransferase NK662_01710</fullName>
        <ecNumber evidence="4">2.1.1.-</ecNumber>
    </recommendedName>
</protein>
<dbReference type="SUPFAM" id="SSF53335">
    <property type="entry name" value="S-adenosyl-L-methionine-dependent methyltransferases"/>
    <property type="match status" value="1"/>
</dbReference>
<organism evidence="6 7">
    <name type="scientific">Ectobacillus ponti</name>
    <dbReference type="NCBI Taxonomy" id="2961894"/>
    <lineage>
        <taxon>Bacteria</taxon>
        <taxon>Bacillati</taxon>
        <taxon>Bacillota</taxon>
        <taxon>Bacilli</taxon>
        <taxon>Bacillales</taxon>
        <taxon>Bacillaceae</taxon>
        <taxon>Ectobacillus</taxon>
    </lineage>
</organism>
<dbReference type="Gene3D" id="3.40.50.150">
    <property type="entry name" value="Vaccinia Virus protein VP39"/>
    <property type="match status" value="1"/>
</dbReference>
<accession>A0AA42BMV1</accession>
<dbReference type="InterPro" id="IPR041698">
    <property type="entry name" value="Methyltransf_25"/>
</dbReference>
<comment type="caution">
    <text evidence="6">The sequence shown here is derived from an EMBL/GenBank/DDBJ whole genome shotgun (WGS) entry which is preliminary data.</text>
</comment>
<comment type="similarity">
    <text evidence="4">Belongs to the methyltransferase superfamily. YrrT family.</text>
</comment>
<evidence type="ECO:0000259" key="5">
    <source>
        <dbReference type="Pfam" id="PF13649"/>
    </source>
</evidence>
<dbReference type="GO" id="GO:0032259">
    <property type="term" value="P:methylation"/>
    <property type="evidence" value="ECO:0007669"/>
    <property type="project" value="UniProtKB-KW"/>
</dbReference>
<evidence type="ECO:0000313" key="7">
    <source>
        <dbReference type="Proteomes" id="UP001156102"/>
    </source>
</evidence>
<dbReference type="EC" id="2.1.1.-" evidence="4"/>
<evidence type="ECO:0000256" key="4">
    <source>
        <dbReference type="HAMAP-Rule" id="MF_02100"/>
    </source>
</evidence>
<evidence type="ECO:0000313" key="6">
    <source>
        <dbReference type="EMBL" id="MCP8967255.1"/>
    </source>
</evidence>
<dbReference type="GO" id="GO:0008757">
    <property type="term" value="F:S-adenosylmethionine-dependent methyltransferase activity"/>
    <property type="evidence" value="ECO:0007669"/>
    <property type="project" value="UniProtKB-UniRule"/>
</dbReference>
<proteinExistence type="inferred from homology"/>
<sequence length="217" mass="24753">MGTEFNDLFEEWAEAYDSFVEGQDPEYKEVFARYEAILDRVVQQSFGNVLEFGVGTGNLTKKLLVSGRNVYGIEPSREMRRIAKQKLPVGTSIREGDFLSFAAPADIDTIVSTYAFHHLTDEEKRLAIEKYGQLLREGGKIVFADTIFTDREAYDKTVQTALAKGFTNLAADLQREYYTLIPIMESMFADYGFTVTFTRYNHFVWVVEAVKNSERGI</sequence>
<keyword evidence="1 4" id="KW-0489">Methyltransferase</keyword>
<dbReference type="InterPro" id="IPR029063">
    <property type="entry name" value="SAM-dependent_MTases_sf"/>
</dbReference>
<dbReference type="EMBL" id="JANCLT010000001">
    <property type="protein sequence ID" value="MCP8967255.1"/>
    <property type="molecule type" value="Genomic_DNA"/>
</dbReference>
<dbReference type="RefSeq" id="WP_254756717.1">
    <property type="nucleotide sequence ID" value="NZ_JANCLT010000001.1"/>
</dbReference>
<dbReference type="InterPro" id="IPR023553">
    <property type="entry name" value="Uncharacterised_MeTfrase_YrrT"/>
</dbReference>
<dbReference type="PANTHER" id="PTHR43861">
    <property type="entry name" value="TRANS-ACONITATE 2-METHYLTRANSFERASE-RELATED"/>
    <property type="match status" value="1"/>
</dbReference>
<keyword evidence="7" id="KW-1185">Reference proteome</keyword>
<evidence type="ECO:0000256" key="3">
    <source>
        <dbReference type="ARBA" id="ARBA00022691"/>
    </source>
</evidence>
<feature type="binding site" evidence="4">
    <location>
        <position position="74"/>
    </location>
    <ligand>
        <name>S-adenosyl-L-methionine</name>
        <dbReference type="ChEBI" id="CHEBI:59789"/>
    </ligand>
</feature>
<feature type="binding site" evidence="4">
    <location>
        <position position="97"/>
    </location>
    <ligand>
        <name>S-adenosyl-L-methionine</name>
        <dbReference type="ChEBI" id="CHEBI:59789"/>
    </ligand>
</feature>
<dbReference type="HAMAP" id="MF_02100">
    <property type="entry name" value="Methyltr_YrrT"/>
    <property type="match status" value="1"/>
</dbReference>
<reference evidence="6" key="1">
    <citation type="submission" date="2022-07" db="EMBL/GenBank/DDBJ databases">
        <authorList>
            <person name="Li W.-J."/>
            <person name="Deng Q.-Q."/>
        </authorList>
    </citation>
    <scope>NUCLEOTIDE SEQUENCE</scope>
    <source>
        <strain evidence="6">SYSU M60031</strain>
    </source>
</reference>
<feature type="binding site" evidence="4">
    <location>
        <position position="53"/>
    </location>
    <ligand>
        <name>S-adenosyl-L-methionine</name>
        <dbReference type="ChEBI" id="CHEBI:59789"/>
    </ligand>
</feature>